<dbReference type="PANTHER" id="PTHR41523:SF8">
    <property type="entry name" value="ETHYLENE RESPONSE SENSOR PROTEIN"/>
    <property type="match status" value="1"/>
</dbReference>
<keyword evidence="4" id="KW-0600">Photoreceptor protein</keyword>
<evidence type="ECO:0000256" key="3">
    <source>
        <dbReference type="ARBA" id="ARBA00021740"/>
    </source>
</evidence>
<name>A0A9W6JP52_9HYPH</name>
<dbReference type="AlphaFoldDB" id="A0A9W6JP52"/>
<reference evidence="18" key="1">
    <citation type="journal article" date="2014" name="Int. J. Syst. Evol. Microbiol.">
        <title>Complete genome sequence of Corynebacterium casei LMG S-19264T (=DSM 44701T), isolated from a smear-ripened cheese.</title>
        <authorList>
            <consortium name="US DOE Joint Genome Institute (JGI-PGF)"/>
            <person name="Walter F."/>
            <person name="Albersmeier A."/>
            <person name="Kalinowski J."/>
            <person name="Ruckert C."/>
        </authorList>
    </citation>
    <scope>NUCLEOTIDE SEQUENCE</scope>
    <source>
        <strain evidence="18">VKM B-2748</strain>
    </source>
</reference>
<dbReference type="Pfam" id="PF08447">
    <property type="entry name" value="PAS_3"/>
    <property type="match status" value="2"/>
</dbReference>
<keyword evidence="10" id="KW-0677">Repeat</keyword>
<dbReference type="SMART" id="SM00086">
    <property type="entry name" value="PAC"/>
    <property type="match status" value="2"/>
</dbReference>
<keyword evidence="11" id="KW-0547">Nucleotide-binding</keyword>
<evidence type="ECO:0000256" key="11">
    <source>
        <dbReference type="ARBA" id="ARBA00022741"/>
    </source>
</evidence>
<dbReference type="InterPro" id="IPR013655">
    <property type="entry name" value="PAS_fold_3"/>
</dbReference>
<keyword evidence="9" id="KW-0808">Transferase</keyword>
<dbReference type="InterPro" id="IPR036890">
    <property type="entry name" value="HATPase_C_sf"/>
</dbReference>
<feature type="domain" description="PAC" evidence="17">
    <location>
        <begin position="349"/>
        <end position="401"/>
    </location>
</feature>
<evidence type="ECO:0000256" key="9">
    <source>
        <dbReference type="ARBA" id="ARBA00022679"/>
    </source>
</evidence>
<dbReference type="CDD" id="cd00130">
    <property type="entry name" value="PAS"/>
    <property type="match status" value="2"/>
</dbReference>
<evidence type="ECO:0000313" key="18">
    <source>
        <dbReference type="EMBL" id="GLK79739.1"/>
    </source>
</evidence>
<evidence type="ECO:0000256" key="10">
    <source>
        <dbReference type="ARBA" id="ARBA00022737"/>
    </source>
</evidence>
<organism evidence="18 19">
    <name type="scientific">Methylopila turkensis</name>
    <dbReference type="NCBI Taxonomy" id="1437816"/>
    <lineage>
        <taxon>Bacteria</taxon>
        <taxon>Pseudomonadati</taxon>
        <taxon>Pseudomonadota</taxon>
        <taxon>Alphaproteobacteria</taxon>
        <taxon>Hyphomicrobiales</taxon>
        <taxon>Methylopilaceae</taxon>
        <taxon>Methylopila</taxon>
    </lineage>
</organism>
<dbReference type="PROSITE" id="PS50113">
    <property type="entry name" value="PAC"/>
    <property type="match status" value="2"/>
</dbReference>
<protein>
    <recommendedName>
        <fullName evidence="3">Blue-light-activated histidine kinase</fullName>
        <ecNumber evidence="2">2.7.13.3</ecNumber>
    </recommendedName>
</protein>
<keyword evidence="13" id="KW-0067">ATP-binding</keyword>
<keyword evidence="14" id="KW-0157">Chromophore</keyword>
<evidence type="ECO:0000256" key="8">
    <source>
        <dbReference type="ARBA" id="ARBA00022643"/>
    </source>
</evidence>
<dbReference type="GO" id="GO:0004673">
    <property type="term" value="F:protein histidine kinase activity"/>
    <property type="evidence" value="ECO:0007669"/>
    <property type="project" value="UniProtKB-EC"/>
</dbReference>
<dbReference type="PANTHER" id="PTHR41523">
    <property type="entry name" value="TWO-COMPONENT SYSTEM SENSOR PROTEIN"/>
    <property type="match status" value="1"/>
</dbReference>
<sequence>MDATLTVDDLKGRLAALEEQLRERDRELRRLRPILEAIDTGFCVIEVIFDDAGAPIDYAFLETNPAFVAQTGLTDAIGKRIRSLAPSHEAFWFETYGRIALTGRPERFEHRADALGRWYEVCAFRIDEPEQRRVAVLFEDIRERRCAETSLRESEQRFRAFVTASSDVIYRMSPDWSEMRALDGRGVLADAATPTDEWLERYIEPADQPMVLAAIDEAIRSRAVFELEHRVRDAEGRLRWISSRAVPIADDNGALREWIGTATDVTERKASERALLESEARYRSLVQASNQVLYMHDPNWTEMRQLSGGGFLADTETPDPDWFDFYIPKEDQAHVWSVIQKAVEARGVFELEHRVRRADGTIGWTSSRSAPVFGDDGEIVGWFGAASDVTDRREAEERLRENEERLKAGAARMEIMVSELHHRTRNILTVVQALFEQTATGVPTDVRERFNARLGALSRVNSLLSHLEGAQRISFDELIREEVAAIAGENRGNRVSLEGPRGIKLRSSSVQTFALALHELATNAVKHGALARPDGQLRVTWRSTRKSDGNRWLHIEWRETGLVGRPDVRAPARGGGAGRKLIERALPYQLGATVDYDLTADGLVCLISLPTSQEH</sequence>
<dbReference type="InterPro" id="IPR000700">
    <property type="entry name" value="PAS-assoc_C"/>
</dbReference>
<evidence type="ECO:0000256" key="7">
    <source>
        <dbReference type="ARBA" id="ARBA00022630"/>
    </source>
</evidence>
<keyword evidence="15" id="KW-0843">Virulence</keyword>
<evidence type="ECO:0000256" key="13">
    <source>
        <dbReference type="ARBA" id="ARBA00022840"/>
    </source>
</evidence>
<dbReference type="EMBL" id="BSFL01000002">
    <property type="protein sequence ID" value="GLK79739.1"/>
    <property type="molecule type" value="Genomic_DNA"/>
</dbReference>
<dbReference type="InterPro" id="IPR000014">
    <property type="entry name" value="PAS"/>
</dbReference>
<evidence type="ECO:0000256" key="16">
    <source>
        <dbReference type="ARBA" id="ARBA00023170"/>
    </source>
</evidence>
<keyword evidence="6" id="KW-0716">Sensory transduction</keyword>
<comment type="catalytic activity">
    <reaction evidence="1">
        <text>ATP + protein L-histidine = ADP + protein N-phospho-L-histidine.</text>
        <dbReference type="EC" id="2.7.13.3"/>
    </reaction>
</comment>
<dbReference type="EC" id="2.7.13.3" evidence="2"/>
<keyword evidence="8" id="KW-0288">FMN</keyword>
<keyword evidence="12" id="KW-0418">Kinase</keyword>
<evidence type="ECO:0000256" key="12">
    <source>
        <dbReference type="ARBA" id="ARBA00022777"/>
    </source>
</evidence>
<dbReference type="SUPFAM" id="SSF55785">
    <property type="entry name" value="PYP-like sensor domain (PAS domain)"/>
    <property type="match status" value="3"/>
</dbReference>
<accession>A0A9W6JP52</accession>
<dbReference type="Proteomes" id="UP001143309">
    <property type="component" value="Unassembled WGS sequence"/>
</dbReference>
<dbReference type="Gene3D" id="3.30.565.10">
    <property type="entry name" value="Histidine kinase-like ATPase, C-terminal domain"/>
    <property type="match status" value="1"/>
</dbReference>
<dbReference type="Pfam" id="PF07536">
    <property type="entry name" value="HWE_HK"/>
    <property type="match status" value="1"/>
</dbReference>
<gene>
    <name evidence="18" type="ORF">GCM10008174_14800</name>
</gene>
<dbReference type="InterPro" id="IPR011102">
    <property type="entry name" value="Sig_transdc_His_kinase_HWE"/>
</dbReference>
<dbReference type="GO" id="GO:0005524">
    <property type="term" value="F:ATP binding"/>
    <property type="evidence" value="ECO:0007669"/>
    <property type="project" value="UniProtKB-KW"/>
</dbReference>
<dbReference type="GO" id="GO:0009881">
    <property type="term" value="F:photoreceptor activity"/>
    <property type="evidence" value="ECO:0007669"/>
    <property type="project" value="UniProtKB-KW"/>
</dbReference>
<dbReference type="Gene3D" id="3.30.450.20">
    <property type="entry name" value="PAS domain"/>
    <property type="match status" value="3"/>
</dbReference>
<keyword evidence="16" id="KW-0675">Receptor</keyword>
<comment type="caution">
    <text evidence="18">The sequence shown here is derived from an EMBL/GenBank/DDBJ whole genome shotgun (WGS) entry which is preliminary data.</text>
</comment>
<dbReference type="InterPro" id="IPR035965">
    <property type="entry name" value="PAS-like_dom_sf"/>
</dbReference>
<evidence type="ECO:0000256" key="6">
    <source>
        <dbReference type="ARBA" id="ARBA00022606"/>
    </source>
</evidence>
<feature type="domain" description="PAC" evidence="17">
    <location>
        <begin position="225"/>
        <end position="277"/>
    </location>
</feature>
<keyword evidence="7" id="KW-0285">Flavoprotein</keyword>
<dbReference type="InterPro" id="IPR001610">
    <property type="entry name" value="PAC"/>
</dbReference>
<evidence type="ECO:0000256" key="14">
    <source>
        <dbReference type="ARBA" id="ARBA00022991"/>
    </source>
</evidence>
<keyword evidence="5" id="KW-0597">Phosphoprotein</keyword>
<reference evidence="18" key="2">
    <citation type="submission" date="2023-01" db="EMBL/GenBank/DDBJ databases">
        <authorList>
            <person name="Sun Q."/>
            <person name="Evtushenko L."/>
        </authorList>
    </citation>
    <scope>NUCLEOTIDE SEQUENCE</scope>
    <source>
        <strain evidence="18">VKM B-2748</strain>
    </source>
</reference>
<evidence type="ECO:0000256" key="4">
    <source>
        <dbReference type="ARBA" id="ARBA00022543"/>
    </source>
</evidence>
<evidence type="ECO:0000313" key="19">
    <source>
        <dbReference type="Proteomes" id="UP001143309"/>
    </source>
</evidence>
<evidence type="ECO:0000256" key="5">
    <source>
        <dbReference type="ARBA" id="ARBA00022553"/>
    </source>
</evidence>
<dbReference type="NCBIfam" id="TIGR00229">
    <property type="entry name" value="sensory_box"/>
    <property type="match status" value="2"/>
</dbReference>
<evidence type="ECO:0000256" key="15">
    <source>
        <dbReference type="ARBA" id="ARBA00023026"/>
    </source>
</evidence>
<evidence type="ECO:0000256" key="1">
    <source>
        <dbReference type="ARBA" id="ARBA00000085"/>
    </source>
</evidence>
<evidence type="ECO:0000259" key="17">
    <source>
        <dbReference type="PROSITE" id="PS50113"/>
    </source>
</evidence>
<evidence type="ECO:0000256" key="2">
    <source>
        <dbReference type="ARBA" id="ARBA00012438"/>
    </source>
</evidence>
<proteinExistence type="predicted"/>
<keyword evidence="19" id="KW-1185">Reference proteome</keyword>
<dbReference type="SMART" id="SM00911">
    <property type="entry name" value="HWE_HK"/>
    <property type="match status" value="1"/>
</dbReference>